<dbReference type="GO" id="GO:0031369">
    <property type="term" value="F:translation initiation factor binding"/>
    <property type="evidence" value="ECO:0007669"/>
    <property type="project" value="InterPro"/>
</dbReference>
<name>A0A2G5CGR0_AQUCA</name>
<dbReference type="STRING" id="218851.A0A2G5CGR0"/>
<keyword evidence="2" id="KW-0396">Initiation factor</keyword>
<proteinExistence type="predicted"/>
<evidence type="ECO:0000259" key="4">
    <source>
        <dbReference type="Pfam" id="PF05470"/>
    </source>
</evidence>
<evidence type="ECO:0000313" key="5">
    <source>
        <dbReference type="EMBL" id="PIA30423.1"/>
    </source>
</evidence>
<sequence>MTTTITASTSDHHQNTTFTWQEIEEKISKACYIKSKSIEEAITQFKLLIDLAPYPAQKIRILMLIIDQQLVWDHESIWDNVSSNTWNSCAQHFFLILDILHQYPNLKIKSKLAKFKYYDKEPDFDGPIHLRGDLVQLLLEGFSFQFHDTLKHIRFFDPEYHQRLQEDEPTLILLCLNLLDYFEQTKDFHAAAQVALELLSLLHYKPQVDYDQLMLQIQLVQHRETGTSKPPHHNADEEVILTVDVDQGHTDPPPCVTPKVAPRRPSFPNNSRILIDKLVDLVCKYGGDDETKLFAMLYDIYHLAIIDRFQDSFRAMTNFLDKVQDVNSEYLLHFNRALAQLGLCAFRAGCIAEARIYLSWLFGFGRVDKLLGQSVSHIPYEDRGPTPVGQGRFIACHMRINLELLEAVNLVCAIFPEDPYAAANTHVAKGKVRSQEICTFLQSSESEVSRCLPERVCDFVMDASRDLRKGDFQKAFMVIESLKLPSLFSERVDVLEMLKTQIQEAAWRNQQYLLTSTSSDFSSLDHLTHKSEPSEAITQVAS</sequence>
<reference evidence="5 6" key="1">
    <citation type="submission" date="2017-09" db="EMBL/GenBank/DDBJ databases">
        <title>WGS assembly of Aquilegia coerulea Goldsmith.</title>
        <authorList>
            <person name="Hodges S."/>
            <person name="Kramer E."/>
            <person name="Nordborg M."/>
            <person name="Tomkins J."/>
            <person name="Borevitz J."/>
            <person name="Derieg N."/>
            <person name="Yan J."/>
            <person name="Mihaltcheva S."/>
            <person name="Hayes R.D."/>
            <person name="Rokhsar D."/>
        </authorList>
    </citation>
    <scope>NUCLEOTIDE SEQUENCE [LARGE SCALE GENOMIC DNA]</scope>
    <source>
        <strain evidence="6">cv. Goldsmith</strain>
    </source>
</reference>
<protein>
    <recommendedName>
        <fullName evidence="4">Eukaryotic translation initiation factor 3 subunit C N-terminal domain-containing protein</fullName>
    </recommendedName>
</protein>
<dbReference type="Pfam" id="PF05470">
    <property type="entry name" value="eIF-3c_N"/>
    <property type="match status" value="1"/>
</dbReference>
<organism evidence="5 6">
    <name type="scientific">Aquilegia coerulea</name>
    <name type="common">Rocky mountain columbine</name>
    <dbReference type="NCBI Taxonomy" id="218851"/>
    <lineage>
        <taxon>Eukaryota</taxon>
        <taxon>Viridiplantae</taxon>
        <taxon>Streptophyta</taxon>
        <taxon>Embryophyta</taxon>
        <taxon>Tracheophyta</taxon>
        <taxon>Spermatophyta</taxon>
        <taxon>Magnoliopsida</taxon>
        <taxon>Ranunculales</taxon>
        <taxon>Ranunculaceae</taxon>
        <taxon>Thalictroideae</taxon>
        <taxon>Aquilegia</taxon>
    </lineage>
</organism>
<dbReference type="InParanoid" id="A0A2G5CGR0"/>
<gene>
    <name evidence="5" type="ORF">AQUCO_05600107v1</name>
</gene>
<dbReference type="PANTHER" id="PTHR13937:SF0">
    <property type="entry name" value="EUKARYOTIC TRANSLATION INITIATION FACTOR 3 SUBUNIT C-RELATED"/>
    <property type="match status" value="1"/>
</dbReference>
<keyword evidence="3" id="KW-0648">Protein biosynthesis</keyword>
<dbReference type="GO" id="GO:0005852">
    <property type="term" value="C:eukaryotic translation initiation factor 3 complex"/>
    <property type="evidence" value="ECO:0007669"/>
    <property type="project" value="InterPro"/>
</dbReference>
<dbReference type="PANTHER" id="PTHR13937">
    <property type="entry name" value="EUKARYOTIC TRANSLATION INITATION FACTOR 3, SUBUNIT 8 EIF3S8 -RELATED"/>
    <property type="match status" value="1"/>
</dbReference>
<dbReference type="AlphaFoldDB" id="A0A2G5CGR0"/>
<keyword evidence="1" id="KW-0963">Cytoplasm</keyword>
<dbReference type="InterPro" id="IPR008905">
    <property type="entry name" value="EIF3C_N_dom"/>
</dbReference>
<evidence type="ECO:0000256" key="3">
    <source>
        <dbReference type="ARBA" id="ARBA00022917"/>
    </source>
</evidence>
<accession>A0A2G5CGR0</accession>
<dbReference type="GO" id="GO:0003743">
    <property type="term" value="F:translation initiation factor activity"/>
    <property type="evidence" value="ECO:0007669"/>
    <property type="project" value="UniProtKB-KW"/>
</dbReference>
<dbReference type="EMBL" id="KZ305073">
    <property type="protein sequence ID" value="PIA30423.1"/>
    <property type="molecule type" value="Genomic_DNA"/>
</dbReference>
<evidence type="ECO:0000313" key="6">
    <source>
        <dbReference type="Proteomes" id="UP000230069"/>
    </source>
</evidence>
<feature type="domain" description="Eukaryotic translation initiation factor 3 subunit C N-terminal" evidence="4">
    <location>
        <begin position="26"/>
        <end position="426"/>
    </location>
</feature>
<dbReference type="GO" id="GO:0003723">
    <property type="term" value="F:RNA binding"/>
    <property type="evidence" value="ECO:0007669"/>
    <property type="project" value="InterPro"/>
</dbReference>
<evidence type="ECO:0000256" key="2">
    <source>
        <dbReference type="ARBA" id="ARBA00022540"/>
    </source>
</evidence>
<dbReference type="InterPro" id="IPR027516">
    <property type="entry name" value="EIF3C"/>
</dbReference>
<keyword evidence="6" id="KW-1185">Reference proteome</keyword>
<evidence type="ECO:0000256" key="1">
    <source>
        <dbReference type="ARBA" id="ARBA00022490"/>
    </source>
</evidence>
<dbReference type="OrthoDB" id="29647at2759"/>
<dbReference type="Proteomes" id="UP000230069">
    <property type="component" value="Unassembled WGS sequence"/>
</dbReference>